<dbReference type="GO" id="GO:0015095">
    <property type="term" value="F:magnesium ion transmembrane transporter activity"/>
    <property type="evidence" value="ECO:0007669"/>
    <property type="project" value="TreeGrafter"/>
</dbReference>
<keyword evidence="5" id="KW-0997">Cell inner membrane</keyword>
<dbReference type="Gene3D" id="3.30.460.20">
    <property type="entry name" value="CorA soluble domain-like"/>
    <property type="match status" value="1"/>
</dbReference>
<feature type="transmembrane region" description="Helical" evidence="11">
    <location>
        <begin position="266"/>
        <end position="289"/>
    </location>
</feature>
<dbReference type="PANTHER" id="PTHR46494">
    <property type="entry name" value="CORA FAMILY METAL ION TRANSPORTER (EUROFUNG)"/>
    <property type="match status" value="1"/>
</dbReference>
<evidence type="ECO:0000256" key="2">
    <source>
        <dbReference type="ARBA" id="ARBA00009765"/>
    </source>
</evidence>
<name>A0A9X3Z865_9PROT</name>
<gene>
    <name evidence="12" type="ORF">NYP16_12750</name>
</gene>
<evidence type="ECO:0000256" key="7">
    <source>
        <dbReference type="ARBA" id="ARBA00022833"/>
    </source>
</evidence>
<evidence type="ECO:0000313" key="13">
    <source>
        <dbReference type="Proteomes" id="UP001141619"/>
    </source>
</evidence>
<dbReference type="InterPro" id="IPR045861">
    <property type="entry name" value="CorA_cytoplasmic_dom"/>
</dbReference>
<dbReference type="EMBL" id="JANWOI010000004">
    <property type="protein sequence ID" value="MDA5194821.1"/>
    <property type="molecule type" value="Genomic_DNA"/>
</dbReference>
<reference evidence="12" key="1">
    <citation type="submission" date="2022-08" db="EMBL/GenBank/DDBJ databases">
        <authorList>
            <person name="Vandamme P."/>
            <person name="Hettiarachchi A."/>
            <person name="Peeters C."/>
            <person name="Cnockaert M."/>
            <person name="Carlier A."/>
        </authorList>
    </citation>
    <scope>NUCLEOTIDE SEQUENCE</scope>
    <source>
        <strain evidence="12">LMG 31809</strain>
    </source>
</reference>
<evidence type="ECO:0000313" key="12">
    <source>
        <dbReference type="EMBL" id="MDA5194821.1"/>
    </source>
</evidence>
<keyword evidence="4" id="KW-1003">Cell membrane</keyword>
<organism evidence="12 13">
    <name type="scientific">Govanella unica</name>
    <dbReference type="NCBI Taxonomy" id="2975056"/>
    <lineage>
        <taxon>Bacteria</taxon>
        <taxon>Pseudomonadati</taxon>
        <taxon>Pseudomonadota</taxon>
        <taxon>Alphaproteobacteria</taxon>
        <taxon>Emcibacterales</taxon>
        <taxon>Govanellaceae</taxon>
        <taxon>Govanella</taxon>
    </lineage>
</organism>
<evidence type="ECO:0000256" key="8">
    <source>
        <dbReference type="ARBA" id="ARBA00022989"/>
    </source>
</evidence>
<dbReference type="Proteomes" id="UP001141619">
    <property type="component" value="Unassembled WGS sequence"/>
</dbReference>
<protein>
    <submittedName>
        <fullName evidence="12">Zinc transporter ZntB</fullName>
    </submittedName>
</protein>
<dbReference type="PANTHER" id="PTHR46494:SF3">
    <property type="entry name" value="ZINC TRANSPORT PROTEIN ZNTB"/>
    <property type="match status" value="1"/>
</dbReference>
<evidence type="ECO:0000256" key="4">
    <source>
        <dbReference type="ARBA" id="ARBA00022475"/>
    </source>
</evidence>
<dbReference type="Pfam" id="PF01544">
    <property type="entry name" value="CorA"/>
    <property type="match status" value="1"/>
</dbReference>
<dbReference type="SUPFAM" id="SSF143865">
    <property type="entry name" value="CorA soluble domain-like"/>
    <property type="match status" value="1"/>
</dbReference>
<dbReference type="GO" id="GO:0015087">
    <property type="term" value="F:cobalt ion transmembrane transporter activity"/>
    <property type="evidence" value="ECO:0007669"/>
    <property type="project" value="TreeGrafter"/>
</dbReference>
<dbReference type="SUPFAM" id="SSF144083">
    <property type="entry name" value="Magnesium transport protein CorA, transmembrane region"/>
    <property type="match status" value="1"/>
</dbReference>
<dbReference type="GO" id="GO:0005886">
    <property type="term" value="C:plasma membrane"/>
    <property type="evidence" value="ECO:0007669"/>
    <property type="project" value="UniProtKB-SubCell"/>
</dbReference>
<comment type="subcellular location">
    <subcellularLocation>
        <location evidence="1">Cell membrane</location>
        <topology evidence="1">Multi-pass membrane protein</topology>
    </subcellularLocation>
</comment>
<keyword evidence="7" id="KW-0862">Zinc</keyword>
<dbReference type="InterPro" id="IPR002523">
    <property type="entry name" value="MgTranspt_CorA/ZnTranspt_ZntB"/>
</dbReference>
<evidence type="ECO:0000256" key="6">
    <source>
        <dbReference type="ARBA" id="ARBA00022692"/>
    </source>
</evidence>
<evidence type="ECO:0000256" key="11">
    <source>
        <dbReference type="SAM" id="Phobius"/>
    </source>
</evidence>
<dbReference type="InterPro" id="IPR045863">
    <property type="entry name" value="CorA_TM1_TM2"/>
</dbReference>
<dbReference type="AlphaFoldDB" id="A0A9X3Z865"/>
<keyword evidence="3" id="KW-0813">Transport</keyword>
<evidence type="ECO:0000256" key="9">
    <source>
        <dbReference type="ARBA" id="ARBA00023065"/>
    </source>
</evidence>
<dbReference type="RefSeq" id="WP_274944527.1">
    <property type="nucleotide sequence ID" value="NZ_JANWOI010000004.1"/>
</dbReference>
<dbReference type="CDD" id="cd12833">
    <property type="entry name" value="ZntB-like_1"/>
    <property type="match status" value="1"/>
</dbReference>
<keyword evidence="8 11" id="KW-1133">Transmembrane helix</keyword>
<evidence type="ECO:0000256" key="1">
    <source>
        <dbReference type="ARBA" id="ARBA00004651"/>
    </source>
</evidence>
<keyword evidence="6 11" id="KW-0812">Transmembrane</keyword>
<evidence type="ECO:0000256" key="5">
    <source>
        <dbReference type="ARBA" id="ARBA00022519"/>
    </source>
</evidence>
<dbReference type="GO" id="GO:0050897">
    <property type="term" value="F:cobalt ion binding"/>
    <property type="evidence" value="ECO:0007669"/>
    <property type="project" value="TreeGrafter"/>
</dbReference>
<sequence length="325" mass="36594">MTDDGLIFAYRLDGQGGGTPLSLAEVTTLPQPTDPWVWAHFDGSTAAAKAWLEQESGLPALVIAALLKERTRPRVEVFEEEGVLINLRGTNSAENAVPEDMVSVRLWISGRRVITVRLRPLRTVNDLRDRIEAHVGPRSGGDVLTSLALSLIDRMSPILEALNIQLDLAEDSLIHQPKLDLRRRIVTVRRRVIMMRRHIAPQREVVAVLKNSHATWFTVNDRRHLHEAYDRMALYVDDLDTMRERSQIIQDELTSYMNARLNRNTYLLSLIASIFLPLTFVTGLFGINVGGIPGSDNPSAFGWFVGSLVVVMVIQFVVLRAIKWF</sequence>
<reference evidence="12" key="2">
    <citation type="journal article" date="2023" name="Syst. Appl. Microbiol.">
        <title>Govania unica gen. nov., sp. nov., a rare biosphere bacterium that represents a novel family in the class Alphaproteobacteria.</title>
        <authorList>
            <person name="Vandamme P."/>
            <person name="Peeters C."/>
            <person name="Hettiarachchi A."/>
            <person name="Cnockaert M."/>
            <person name="Carlier A."/>
        </authorList>
    </citation>
    <scope>NUCLEOTIDE SEQUENCE</scope>
    <source>
        <strain evidence="12">LMG 31809</strain>
    </source>
</reference>
<keyword evidence="13" id="KW-1185">Reference proteome</keyword>
<feature type="transmembrane region" description="Helical" evidence="11">
    <location>
        <begin position="301"/>
        <end position="322"/>
    </location>
</feature>
<evidence type="ECO:0000256" key="10">
    <source>
        <dbReference type="ARBA" id="ARBA00023136"/>
    </source>
</evidence>
<comment type="similarity">
    <text evidence="2">Belongs to the CorA metal ion transporter (MIT) (TC 1.A.35) family.</text>
</comment>
<dbReference type="Gene3D" id="1.20.58.340">
    <property type="entry name" value="Magnesium transport protein CorA, transmembrane region"/>
    <property type="match status" value="2"/>
</dbReference>
<comment type="caution">
    <text evidence="12">The sequence shown here is derived from an EMBL/GenBank/DDBJ whole genome shotgun (WGS) entry which is preliminary data.</text>
</comment>
<evidence type="ECO:0000256" key="3">
    <source>
        <dbReference type="ARBA" id="ARBA00022448"/>
    </source>
</evidence>
<keyword evidence="10 11" id="KW-0472">Membrane</keyword>
<accession>A0A9X3Z865</accession>
<dbReference type="GO" id="GO:0000287">
    <property type="term" value="F:magnesium ion binding"/>
    <property type="evidence" value="ECO:0007669"/>
    <property type="project" value="TreeGrafter"/>
</dbReference>
<keyword evidence="9" id="KW-0406">Ion transport</keyword>
<proteinExistence type="inferred from homology"/>